<dbReference type="GO" id="GO:0034196">
    <property type="term" value="P:acylglycerol transport"/>
    <property type="evidence" value="ECO:0007669"/>
    <property type="project" value="InterPro"/>
</dbReference>
<dbReference type="PANTHER" id="PTHR34954:SF4">
    <property type="entry name" value="PROTEIN TRIGALACTOSYLDIACYLGLYCEROL 4, CHLOROPLASTIC"/>
    <property type="match status" value="1"/>
</dbReference>
<dbReference type="InterPro" id="IPR044160">
    <property type="entry name" value="TGD4-like"/>
</dbReference>
<protein>
    <recommendedName>
        <fullName evidence="3">Protein TRIGALACTOSYLDIACYLGLYCEROL 4, chloroplastic</fullName>
    </recommendedName>
</protein>
<dbReference type="GO" id="GO:0009941">
    <property type="term" value="C:chloroplast envelope"/>
    <property type="evidence" value="ECO:0007669"/>
    <property type="project" value="TreeGrafter"/>
</dbReference>
<sequence length="454" mass="49955">MKKLRWIMDCGFCDVDVSTPFTVDGVAKPVPDDPLPLGLSRGAKLSRPKQIDFLQRFMAAPFVPSFSNGLSFQRVFSFPLPAAVGDSWFATFLGQFNAHRFVSSLRKNKRKHVSDDTLSNIWRHLSDHRLYALNFCSEWSIAPDDTLLLSLETHGDDDGLAPRKKAVYHHKFLNHDFALEAASPSLFVDRLGNYWDVPLTLSMDLSSAACDSGPSFRFCINHKAGSPRLCEGGLPMSCPAPPSLLPGSSAKCDVSFKKNFEIWRSGACKKKMVLPYDVLLSNPHVSASAVVGTVAAAYLGDNLPRNRMKDGSFWFLSAGENSAVVADLYAAFSFSAQLGNFQKRFLDLTRFCARIDIPSGSKFSSGASRVASNLLNSPAEAVRKICPSASLSFQQQICGPFSLRVDADVSLDEAVKVNVVGIEHALQVLGSAKAVAWYSLKQREFMVELRFFET</sequence>
<dbReference type="PANTHER" id="PTHR34954">
    <property type="entry name" value="EXPRESSED PROTEIN"/>
    <property type="match status" value="1"/>
</dbReference>
<dbReference type="Proteomes" id="UP000015453">
    <property type="component" value="Unassembled WGS sequence"/>
</dbReference>
<dbReference type="EMBL" id="AUSU01005814">
    <property type="protein sequence ID" value="EPS62918.1"/>
    <property type="molecule type" value="Genomic_DNA"/>
</dbReference>
<keyword evidence="2" id="KW-1185">Reference proteome</keyword>
<dbReference type="AlphaFoldDB" id="S8DJA2"/>
<dbReference type="OrthoDB" id="512148at2759"/>
<accession>S8DJA2</accession>
<organism evidence="1 2">
    <name type="scientific">Genlisea aurea</name>
    <dbReference type="NCBI Taxonomy" id="192259"/>
    <lineage>
        <taxon>Eukaryota</taxon>
        <taxon>Viridiplantae</taxon>
        <taxon>Streptophyta</taxon>
        <taxon>Embryophyta</taxon>
        <taxon>Tracheophyta</taxon>
        <taxon>Spermatophyta</taxon>
        <taxon>Magnoliopsida</taxon>
        <taxon>eudicotyledons</taxon>
        <taxon>Gunneridae</taxon>
        <taxon>Pentapetalae</taxon>
        <taxon>asterids</taxon>
        <taxon>lamiids</taxon>
        <taxon>Lamiales</taxon>
        <taxon>Lentibulariaceae</taxon>
        <taxon>Genlisea</taxon>
    </lineage>
</organism>
<evidence type="ECO:0000313" key="2">
    <source>
        <dbReference type="Proteomes" id="UP000015453"/>
    </source>
</evidence>
<evidence type="ECO:0008006" key="3">
    <source>
        <dbReference type="Google" id="ProtNLM"/>
    </source>
</evidence>
<name>S8DJA2_9LAMI</name>
<gene>
    <name evidence="1" type="ORF">M569_11870</name>
</gene>
<dbReference type="GO" id="GO:1990052">
    <property type="term" value="P:ER to chloroplast lipid transport"/>
    <property type="evidence" value="ECO:0007669"/>
    <property type="project" value="InterPro"/>
</dbReference>
<reference evidence="1 2" key="1">
    <citation type="journal article" date="2013" name="BMC Genomics">
        <title>The miniature genome of a carnivorous plant Genlisea aurea contains a low number of genes and short non-coding sequences.</title>
        <authorList>
            <person name="Leushkin E.V."/>
            <person name="Sutormin R.A."/>
            <person name="Nabieva E.R."/>
            <person name="Penin A.A."/>
            <person name="Kondrashov A.S."/>
            <person name="Logacheva M.D."/>
        </authorList>
    </citation>
    <scope>NUCLEOTIDE SEQUENCE [LARGE SCALE GENOMIC DNA]</scope>
</reference>
<evidence type="ECO:0000313" key="1">
    <source>
        <dbReference type="EMBL" id="EPS62918.1"/>
    </source>
</evidence>
<dbReference type="GO" id="GO:0070300">
    <property type="term" value="F:phosphatidic acid binding"/>
    <property type="evidence" value="ECO:0007669"/>
    <property type="project" value="InterPro"/>
</dbReference>
<proteinExistence type="predicted"/>
<comment type="caution">
    <text evidence="1">The sequence shown here is derived from an EMBL/GenBank/DDBJ whole genome shotgun (WGS) entry which is preliminary data.</text>
</comment>